<evidence type="ECO:0000313" key="2">
    <source>
        <dbReference type="EMBL" id="NMO14203.1"/>
    </source>
</evidence>
<proteinExistence type="predicted"/>
<reference evidence="2 3" key="1">
    <citation type="submission" date="2020-04" db="EMBL/GenBank/DDBJ databases">
        <title>Draft genome of Pyxidicoccus fallax type strain.</title>
        <authorList>
            <person name="Whitworth D.E."/>
        </authorList>
    </citation>
    <scope>NUCLEOTIDE SEQUENCE [LARGE SCALE GENOMIC DNA]</scope>
    <source>
        <strain evidence="2 3">DSM 14698</strain>
    </source>
</reference>
<feature type="chain" id="PRO_5032403982" description="Invertebrate defensins family profile domain-containing protein" evidence="1">
    <location>
        <begin position="28"/>
        <end position="69"/>
    </location>
</feature>
<dbReference type="Proteomes" id="UP000518300">
    <property type="component" value="Unassembled WGS sequence"/>
</dbReference>
<name>A0A848LBW8_9BACT</name>
<organism evidence="2 3">
    <name type="scientific">Pyxidicoccus fallax</name>
    <dbReference type="NCBI Taxonomy" id="394095"/>
    <lineage>
        <taxon>Bacteria</taxon>
        <taxon>Pseudomonadati</taxon>
        <taxon>Myxococcota</taxon>
        <taxon>Myxococcia</taxon>
        <taxon>Myxococcales</taxon>
        <taxon>Cystobacterineae</taxon>
        <taxon>Myxococcaceae</taxon>
        <taxon>Pyxidicoccus</taxon>
    </lineage>
</organism>
<protein>
    <recommendedName>
        <fullName evidence="4">Invertebrate defensins family profile domain-containing protein</fullName>
    </recommendedName>
</protein>
<evidence type="ECO:0008006" key="4">
    <source>
        <dbReference type="Google" id="ProtNLM"/>
    </source>
</evidence>
<keyword evidence="1" id="KW-0732">Signal</keyword>
<sequence>MIRSTKKAAQVLLAVAAGFVVSFGATQVVPGAQQVPLDISCNDYCMQQCADAGFSYGFCQGGKVCACYN</sequence>
<feature type="signal peptide" evidence="1">
    <location>
        <begin position="1"/>
        <end position="27"/>
    </location>
</feature>
<keyword evidence="3" id="KW-1185">Reference proteome</keyword>
<comment type="caution">
    <text evidence="2">The sequence shown here is derived from an EMBL/GenBank/DDBJ whole genome shotgun (WGS) entry which is preliminary data.</text>
</comment>
<gene>
    <name evidence="2" type="ORF">HG543_04930</name>
</gene>
<accession>A0A848LBW8</accession>
<evidence type="ECO:0000313" key="3">
    <source>
        <dbReference type="Proteomes" id="UP000518300"/>
    </source>
</evidence>
<dbReference type="EMBL" id="JABBJJ010000014">
    <property type="protein sequence ID" value="NMO14203.1"/>
    <property type="molecule type" value="Genomic_DNA"/>
</dbReference>
<dbReference type="RefSeq" id="WP_169343501.1">
    <property type="nucleotide sequence ID" value="NZ_JABBJJ010000014.1"/>
</dbReference>
<dbReference type="AlphaFoldDB" id="A0A848LBW8"/>
<evidence type="ECO:0000256" key="1">
    <source>
        <dbReference type="SAM" id="SignalP"/>
    </source>
</evidence>